<keyword evidence="10" id="KW-1185">Reference proteome</keyword>
<evidence type="ECO:0000256" key="4">
    <source>
        <dbReference type="ARBA" id="ARBA00023163"/>
    </source>
</evidence>
<keyword evidence="4" id="KW-0804">Transcription</keyword>
<dbReference type="InterPro" id="IPR051831">
    <property type="entry name" value="Bromodomain_contain_prot"/>
</dbReference>
<sequence>MQEVEEELEASEEDEVEEMDQVMKKASLHQYNGLQLLLDHLVRRLMEKDREEYFHFPVTPSIAPDYNNIIKNPMDLQTMREKIERNEYSTVPQLRDDGKLIAKNAMIYNAPHTVYHIAAQRLAQAVDHYTSDLYLRECCQLLPFSSLVDWNGVGLKSEEEKERETKKKMEEVEMTAHDILNNVNQKVREKLSARLPNAPKLAFVDNKNGCSVLNVIGEENDSAKPRLINLVGKVEEGTAGVFAPCDTKVIGRNPISYLNYGVFCSFAPHLDSTWATMKKSESDLLLRTYGDRKLASDALSASSFARNAPSIYVIMSGLLDKMTDGEHSWAEKSLNKCYVEGLPHEPISDMDSHLREVESLTNLGIDVSWVDEMRRRSGVNGNEISNKLEKSGIALRDLASVQRERLSAVPPVSLSRVPAPAKREMELARDTSTQLIEHMRMVEPGDMMSAATGHESMAMDLDMDILSEFFVP</sequence>
<dbReference type="SUPFAM" id="SSF47370">
    <property type="entry name" value="Bromodomain"/>
    <property type="match status" value="1"/>
</dbReference>
<dbReference type="Gene3D" id="1.20.920.10">
    <property type="entry name" value="Bromodomain-like"/>
    <property type="match status" value="1"/>
</dbReference>
<evidence type="ECO:0000256" key="3">
    <source>
        <dbReference type="ARBA" id="ARBA00023117"/>
    </source>
</evidence>
<dbReference type="InterPro" id="IPR021900">
    <property type="entry name" value="DUF3512"/>
</dbReference>
<dbReference type="EMBL" id="BTSY01000005">
    <property type="protein sequence ID" value="GMT28688.1"/>
    <property type="molecule type" value="Genomic_DNA"/>
</dbReference>
<keyword evidence="2" id="KW-0805">Transcription regulation</keyword>
<dbReference type="PANTHER" id="PTHR22881:SF27">
    <property type="entry name" value="BROMODOMAIN CONTAINING 7_9"/>
    <property type="match status" value="1"/>
</dbReference>
<evidence type="ECO:0000256" key="2">
    <source>
        <dbReference type="ARBA" id="ARBA00023015"/>
    </source>
</evidence>
<evidence type="ECO:0000313" key="9">
    <source>
        <dbReference type="EMBL" id="GMT28688.1"/>
    </source>
</evidence>
<name>A0AAV5WDB4_9BILA</name>
<dbReference type="Pfam" id="PF00439">
    <property type="entry name" value="Bromodomain"/>
    <property type="match status" value="1"/>
</dbReference>
<comment type="subcellular location">
    <subcellularLocation>
        <location evidence="1">Nucleus</location>
    </subcellularLocation>
</comment>
<evidence type="ECO:0000256" key="1">
    <source>
        <dbReference type="ARBA" id="ARBA00004123"/>
    </source>
</evidence>
<keyword evidence="3 6" id="KW-0103">Bromodomain</keyword>
<evidence type="ECO:0000256" key="6">
    <source>
        <dbReference type="PROSITE-ProRule" id="PRU00035"/>
    </source>
</evidence>
<dbReference type="Proteomes" id="UP001432322">
    <property type="component" value="Unassembled WGS sequence"/>
</dbReference>
<evidence type="ECO:0000313" key="10">
    <source>
        <dbReference type="Proteomes" id="UP001432322"/>
    </source>
</evidence>
<feature type="region of interest" description="Disordered" evidence="7">
    <location>
        <begin position="1"/>
        <end position="20"/>
    </location>
</feature>
<dbReference type="GO" id="GO:0005634">
    <property type="term" value="C:nucleus"/>
    <property type="evidence" value="ECO:0007669"/>
    <property type="project" value="UniProtKB-SubCell"/>
</dbReference>
<proteinExistence type="predicted"/>
<gene>
    <name evidence="9" type="ORF">PFISCL1PPCAC_19985</name>
</gene>
<keyword evidence="5" id="KW-0539">Nucleus</keyword>
<protein>
    <recommendedName>
        <fullName evidence="8">Bromo domain-containing protein</fullName>
    </recommendedName>
</protein>
<evidence type="ECO:0000256" key="5">
    <source>
        <dbReference type="ARBA" id="ARBA00023242"/>
    </source>
</evidence>
<dbReference type="Pfam" id="PF12024">
    <property type="entry name" value="DUF3512"/>
    <property type="match status" value="1"/>
</dbReference>
<dbReference type="PROSITE" id="PS50014">
    <property type="entry name" value="BROMODOMAIN_2"/>
    <property type="match status" value="1"/>
</dbReference>
<evidence type="ECO:0000256" key="7">
    <source>
        <dbReference type="SAM" id="MobiDB-lite"/>
    </source>
</evidence>
<dbReference type="InterPro" id="IPR036427">
    <property type="entry name" value="Bromodomain-like_sf"/>
</dbReference>
<evidence type="ECO:0000259" key="8">
    <source>
        <dbReference type="PROSITE" id="PS50014"/>
    </source>
</evidence>
<dbReference type="AlphaFoldDB" id="A0AAV5WDB4"/>
<dbReference type="InterPro" id="IPR001487">
    <property type="entry name" value="Bromodomain"/>
</dbReference>
<dbReference type="SMART" id="SM00297">
    <property type="entry name" value="BROMO"/>
    <property type="match status" value="1"/>
</dbReference>
<dbReference type="GO" id="GO:0006357">
    <property type="term" value="P:regulation of transcription by RNA polymerase II"/>
    <property type="evidence" value="ECO:0007669"/>
    <property type="project" value="TreeGrafter"/>
</dbReference>
<reference evidence="9" key="1">
    <citation type="submission" date="2023-10" db="EMBL/GenBank/DDBJ databases">
        <title>Genome assembly of Pristionchus species.</title>
        <authorList>
            <person name="Yoshida K."/>
            <person name="Sommer R.J."/>
        </authorList>
    </citation>
    <scope>NUCLEOTIDE SEQUENCE</scope>
    <source>
        <strain evidence="9">RS5133</strain>
    </source>
</reference>
<comment type="caution">
    <text evidence="9">The sequence shown here is derived from an EMBL/GenBank/DDBJ whole genome shotgun (WGS) entry which is preliminary data.</text>
</comment>
<organism evidence="9 10">
    <name type="scientific">Pristionchus fissidentatus</name>
    <dbReference type="NCBI Taxonomy" id="1538716"/>
    <lineage>
        <taxon>Eukaryota</taxon>
        <taxon>Metazoa</taxon>
        <taxon>Ecdysozoa</taxon>
        <taxon>Nematoda</taxon>
        <taxon>Chromadorea</taxon>
        <taxon>Rhabditida</taxon>
        <taxon>Rhabditina</taxon>
        <taxon>Diplogasteromorpha</taxon>
        <taxon>Diplogasteroidea</taxon>
        <taxon>Neodiplogasteridae</taxon>
        <taxon>Pristionchus</taxon>
    </lineage>
</organism>
<dbReference type="PRINTS" id="PR00503">
    <property type="entry name" value="BROMODOMAIN"/>
</dbReference>
<dbReference type="PANTHER" id="PTHR22881">
    <property type="entry name" value="BROMODOMAIN CONTAINING PROTEIN"/>
    <property type="match status" value="1"/>
</dbReference>
<accession>A0AAV5WDB4</accession>
<feature type="domain" description="Bromo" evidence="8">
    <location>
        <begin position="46"/>
        <end position="116"/>
    </location>
</feature>